<reference evidence="1 2" key="1">
    <citation type="submission" date="2021-06" db="EMBL/GenBank/DDBJ databases">
        <title>Caerostris extrusa draft genome.</title>
        <authorList>
            <person name="Kono N."/>
            <person name="Arakawa K."/>
        </authorList>
    </citation>
    <scope>NUCLEOTIDE SEQUENCE [LARGE SCALE GENOMIC DNA]</scope>
</reference>
<organism evidence="1 2">
    <name type="scientific">Caerostris extrusa</name>
    <name type="common">Bark spider</name>
    <name type="synonym">Caerostris bankana</name>
    <dbReference type="NCBI Taxonomy" id="172846"/>
    <lineage>
        <taxon>Eukaryota</taxon>
        <taxon>Metazoa</taxon>
        <taxon>Ecdysozoa</taxon>
        <taxon>Arthropoda</taxon>
        <taxon>Chelicerata</taxon>
        <taxon>Arachnida</taxon>
        <taxon>Araneae</taxon>
        <taxon>Araneomorphae</taxon>
        <taxon>Entelegynae</taxon>
        <taxon>Araneoidea</taxon>
        <taxon>Araneidae</taxon>
        <taxon>Caerostris</taxon>
    </lineage>
</organism>
<evidence type="ECO:0000313" key="1">
    <source>
        <dbReference type="EMBL" id="GIX99103.1"/>
    </source>
</evidence>
<proteinExistence type="predicted"/>
<gene>
    <name evidence="1" type="ORF">CEXT_33501</name>
</gene>
<dbReference type="Proteomes" id="UP001054945">
    <property type="component" value="Unassembled WGS sequence"/>
</dbReference>
<name>A0AAV4PQ35_CAEEX</name>
<dbReference type="AlphaFoldDB" id="A0AAV4PQ35"/>
<keyword evidence="2" id="KW-1185">Reference proteome</keyword>
<accession>A0AAV4PQ35</accession>
<protein>
    <submittedName>
        <fullName evidence="1">Uncharacterized protein</fullName>
    </submittedName>
</protein>
<evidence type="ECO:0000313" key="2">
    <source>
        <dbReference type="Proteomes" id="UP001054945"/>
    </source>
</evidence>
<sequence length="264" mass="29503">MAHEMKTRLSRGLMELPCAYMKFTFRDIGGFDHSPYEMKTRLSRGLMELPQYAREVYFQTGGIFVGGGKVHGKLDPSLLLFYSGRQPPPQAGSLQKRHYHISEELPPLSLFTQVGEADSTCFRQCIFPFELFGGWEWGPQQTDPCRALSDSEFHLRDVVGVDPISRDGIPSLVFDFEKNSFDRTTPQNYALPEAAMPPYLRSRLAFGSEAVIILSGDCHLAQRAEDGPVFRHPLPALHLESRLDGVTVLLILSVVCRATAGIPS</sequence>
<dbReference type="EMBL" id="BPLR01005007">
    <property type="protein sequence ID" value="GIX99103.1"/>
    <property type="molecule type" value="Genomic_DNA"/>
</dbReference>
<comment type="caution">
    <text evidence="1">The sequence shown here is derived from an EMBL/GenBank/DDBJ whole genome shotgun (WGS) entry which is preliminary data.</text>
</comment>